<evidence type="ECO:0000313" key="11">
    <source>
        <dbReference type="EMBL" id="ERK05063.1"/>
    </source>
</evidence>
<reference evidence="12 13" key="1">
    <citation type="submission" date="2013-08" db="EMBL/GenBank/DDBJ databases">
        <authorList>
            <person name="Durkin A.S."/>
            <person name="Haft D.R."/>
            <person name="McCorrison J."/>
            <person name="Torralba M."/>
            <person name="Gillis M."/>
            <person name="Haft D.H."/>
            <person name="Methe B."/>
            <person name="Sutton G."/>
            <person name="Nelson K.E."/>
        </authorList>
    </citation>
    <scope>NUCLEOTIDE SEQUENCE [LARGE SCALE GENOMIC DNA]</scope>
    <source>
        <strain evidence="11 13">ATCC 35536</strain>
        <strain evidence="10 12">VPI DR56BR1116</strain>
    </source>
</reference>
<evidence type="ECO:0000259" key="9">
    <source>
        <dbReference type="PROSITE" id="PS51918"/>
    </source>
</evidence>
<dbReference type="PATRIC" id="fig|1125725.3.peg.1483"/>
<dbReference type="RefSeq" id="WP_021330497.1">
    <property type="nucleotide sequence ID" value="NZ_AUZJ01000040.1"/>
</dbReference>
<dbReference type="GO" id="GO:0046872">
    <property type="term" value="F:metal ion binding"/>
    <property type="evidence" value="ECO:0007669"/>
    <property type="project" value="UniProtKB-KW"/>
</dbReference>
<keyword evidence="7 8" id="KW-0411">Iron-sulfur</keyword>
<dbReference type="eggNOG" id="COG1313">
    <property type="taxonomic scope" value="Bacteria"/>
</dbReference>
<dbReference type="InterPro" id="IPR058240">
    <property type="entry name" value="rSAM_sf"/>
</dbReference>
<evidence type="ECO:0000313" key="13">
    <source>
        <dbReference type="Proteomes" id="UP000016646"/>
    </source>
</evidence>
<feature type="binding site" evidence="8">
    <location>
        <position position="102"/>
    </location>
    <ligand>
        <name>[4Fe-4S] cluster</name>
        <dbReference type="ChEBI" id="CHEBI:49883"/>
        <note>4Fe-4S-S-AdoMet</note>
    </ligand>
</feature>
<evidence type="ECO:0000256" key="3">
    <source>
        <dbReference type="ARBA" id="ARBA00022691"/>
    </source>
</evidence>
<evidence type="ECO:0000256" key="1">
    <source>
        <dbReference type="ARBA" id="ARBA00009777"/>
    </source>
</evidence>
<dbReference type="InterPro" id="IPR040085">
    <property type="entry name" value="MJ0674-like"/>
</dbReference>
<dbReference type="CDD" id="cd01335">
    <property type="entry name" value="Radical_SAM"/>
    <property type="match status" value="1"/>
</dbReference>
<evidence type="ECO:0000313" key="12">
    <source>
        <dbReference type="Proteomes" id="UP000016412"/>
    </source>
</evidence>
<dbReference type="PROSITE" id="PS01087">
    <property type="entry name" value="RADICAL_ACTIVATING"/>
    <property type="match status" value="1"/>
</dbReference>
<gene>
    <name evidence="11" type="ORF">HMPREF0860_2658</name>
    <name evidence="10" type="ORF">HMPREF1325_0078</name>
</gene>
<dbReference type="AlphaFoldDB" id="U1GVE5"/>
<dbReference type="PANTHER" id="PTHR43075">
    <property type="entry name" value="FORMATE LYASE ACTIVATING ENZYME, PUTATIVE (AFU_ORTHOLOGUE AFUA_2G15630)-RELATED"/>
    <property type="match status" value="1"/>
</dbReference>
<evidence type="ECO:0000256" key="6">
    <source>
        <dbReference type="ARBA" id="ARBA00023004"/>
    </source>
</evidence>
<comment type="similarity">
    <text evidence="1">Belongs to the organic radical-activating enzymes family.</text>
</comment>
<proteinExistence type="inferred from homology"/>
<keyword evidence="2" id="KW-0004">4Fe-4S</keyword>
<protein>
    <submittedName>
        <fullName evidence="10">Radical SAM domain protein</fullName>
    </submittedName>
</protein>
<dbReference type="EMBL" id="AVQI01000005">
    <property type="protein sequence ID" value="ERK05063.1"/>
    <property type="molecule type" value="Genomic_DNA"/>
</dbReference>
<dbReference type="Pfam" id="PF04055">
    <property type="entry name" value="Radical_SAM"/>
    <property type="match status" value="1"/>
</dbReference>
<dbReference type="Proteomes" id="UP000016412">
    <property type="component" value="Unassembled WGS sequence"/>
</dbReference>
<keyword evidence="6 8" id="KW-0408">Iron</keyword>
<dbReference type="InterPro" id="IPR001989">
    <property type="entry name" value="Radical_activat_CS"/>
</dbReference>
<dbReference type="GO" id="GO:0051539">
    <property type="term" value="F:4 iron, 4 sulfur cluster binding"/>
    <property type="evidence" value="ECO:0007669"/>
    <property type="project" value="UniProtKB-KW"/>
</dbReference>
<feature type="binding site" evidence="8">
    <location>
        <position position="98"/>
    </location>
    <ligand>
        <name>[4Fe-4S] cluster</name>
        <dbReference type="ChEBI" id="CHEBI:49883"/>
        <note>4Fe-4S-S-AdoMet</note>
    </ligand>
</feature>
<dbReference type="GO" id="GO:0016491">
    <property type="term" value="F:oxidoreductase activity"/>
    <property type="evidence" value="ECO:0007669"/>
    <property type="project" value="UniProtKB-KW"/>
</dbReference>
<dbReference type="EMBL" id="AUZJ01000040">
    <property type="protein sequence ID" value="ERF60549.1"/>
    <property type="molecule type" value="Genomic_DNA"/>
</dbReference>
<dbReference type="InterPro" id="IPR013785">
    <property type="entry name" value="Aldolase_TIM"/>
</dbReference>
<dbReference type="PANTHER" id="PTHR43075:SF1">
    <property type="entry name" value="FORMATE LYASE ACTIVATING ENZYME, PUTATIVE (AFU_ORTHOLOGUE AFUA_2G15630)-RELATED"/>
    <property type="match status" value="1"/>
</dbReference>
<keyword evidence="5" id="KW-0560">Oxidoreductase</keyword>
<dbReference type="PROSITE" id="PS51918">
    <property type="entry name" value="RADICAL_SAM"/>
    <property type="match status" value="1"/>
</dbReference>
<evidence type="ECO:0000256" key="5">
    <source>
        <dbReference type="ARBA" id="ARBA00023002"/>
    </source>
</evidence>
<dbReference type="InterPro" id="IPR007197">
    <property type="entry name" value="rSAM"/>
</dbReference>
<accession>U1GVE5</accession>
<dbReference type="SFLD" id="SFLDG01099">
    <property type="entry name" value="Uncharacterised_Radical_SAM_Su"/>
    <property type="match status" value="1"/>
</dbReference>
<name>U1GVE5_TRESO</name>
<dbReference type="STRING" id="1125725.HMPREF1325_0078"/>
<dbReference type="SFLD" id="SFLDS00029">
    <property type="entry name" value="Radical_SAM"/>
    <property type="match status" value="1"/>
</dbReference>
<evidence type="ECO:0000256" key="2">
    <source>
        <dbReference type="ARBA" id="ARBA00022485"/>
    </source>
</evidence>
<dbReference type="OrthoDB" id="9781783at2"/>
<dbReference type="Proteomes" id="UP000016646">
    <property type="component" value="Unassembled WGS sequence"/>
</dbReference>
<sequence length="369" mass="41128">MSFPFRTERLEDPALQGSAPLHCSASLRNGVPPPLQSGVGAYAPCMQCPRKCAVDRKAVHGLCGEGDTVRIASACLHFGEEPPVTVFGGSGTIFFTGCTLRCVFCQNYQISQNGMGRTVDAAEFVKICRTLENAGAENINLVTGSHAIPRIASYLKRAREEGVSIPFCWNSSAYESVETLELLEDLVSVWLPDLKTLSPELAKNLFGAEDYPEAAARVVGWMIERFPLVLAEKTRDGIEKEKIERGVIVRHLFLPGRFSETADTLEWLKHHADGKALISLMSQYTPVPFAESENECAKRKRALEAIENRLVSKTEDRDLRDLIDAYGFEYLFYQELSDDTSWLPDFNRTQPFSNALAKPVWHWKTGFAV</sequence>
<dbReference type="PIRSF" id="PIRSF004869">
    <property type="entry name" value="PflX_prd"/>
    <property type="match status" value="1"/>
</dbReference>
<evidence type="ECO:0000256" key="7">
    <source>
        <dbReference type="ARBA" id="ARBA00023014"/>
    </source>
</evidence>
<keyword evidence="13" id="KW-1185">Reference proteome</keyword>
<keyword evidence="3 8" id="KW-0949">S-adenosyl-L-methionine</keyword>
<feature type="binding site" evidence="8">
    <location>
        <position position="105"/>
    </location>
    <ligand>
        <name>[4Fe-4S] cluster</name>
        <dbReference type="ChEBI" id="CHEBI:49883"/>
        <note>4Fe-4S-S-AdoMet</note>
    </ligand>
</feature>
<feature type="domain" description="Radical SAM core" evidence="9">
    <location>
        <begin position="80"/>
        <end position="329"/>
    </location>
</feature>
<evidence type="ECO:0000256" key="8">
    <source>
        <dbReference type="PIRSR" id="PIRSR004869-50"/>
    </source>
</evidence>
<evidence type="ECO:0000313" key="10">
    <source>
        <dbReference type="EMBL" id="ERF60549.1"/>
    </source>
</evidence>
<evidence type="ECO:0000256" key="4">
    <source>
        <dbReference type="ARBA" id="ARBA00022723"/>
    </source>
</evidence>
<organism evidence="10 12">
    <name type="scientific">Treponema socranskii subsp. socranskii VPI DR56BR1116 = ATCC 35536</name>
    <dbReference type="NCBI Taxonomy" id="1125725"/>
    <lineage>
        <taxon>Bacteria</taxon>
        <taxon>Pseudomonadati</taxon>
        <taxon>Spirochaetota</taxon>
        <taxon>Spirochaetia</taxon>
        <taxon>Spirochaetales</taxon>
        <taxon>Treponemataceae</taxon>
        <taxon>Treponema</taxon>
    </lineage>
</organism>
<comment type="cofactor">
    <cofactor evidence="8">
        <name>[4Fe-4S] cluster</name>
        <dbReference type="ChEBI" id="CHEBI:49883"/>
    </cofactor>
    <text evidence="8">Binds 1 [4Fe-4S] cluster. The cluster is coordinated with 3 cysteines and an exchangeable S-adenosyl-L-methionine.</text>
</comment>
<keyword evidence="4 8" id="KW-0479">Metal-binding</keyword>
<comment type="caution">
    <text evidence="10">The sequence shown here is derived from an EMBL/GenBank/DDBJ whole genome shotgun (WGS) entry which is preliminary data.</text>
</comment>
<dbReference type="Gene3D" id="3.20.20.70">
    <property type="entry name" value="Aldolase class I"/>
    <property type="match status" value="1"/>
</dbReference>
<dbReference type="SUPFAM" id="SSF102114">
    <property type="entry name" value="Radical SAM enzymes"/>
    <property type="match status" value="1"/>
</dbReference>
<dbReference type="InterPro" id="IPR016431">
    <property type="entry name" value="Pyrv-formate_lyase-activ_prd"/>
</dbReference>